<dbReference type="AlphaFoldDB" id="A0A815G2G6"/>
<dbReference type="InterPro" id="IPR001810">
    <property type="entry name" value="F-box_dom"/>
</dbReference>
<comment type="caution">
    <text evidence="2">The sequence shown here is derived from an EMBL/GenBank/DDBJ whole genome shotgun (WGS) entry which is preliminary data.</text>
</comment>
<keyword evidence="5" id="KW-1185">Reference proteome</keyword>
<evidence type="ECO:0000313" key="2">
    <source>
        <dbReference type="EMBL" id="CAF1333128.1"/>
    </source>
</evidence>
<feature type="domain" description="F-box" evidence="1">
    <location>
        <begin position="1"/>
        <end position="50"/>
    </location>
</feature>
<reference evidence="2" key="1">
    <citation type="submission" date="2021-02" db="EMBL/GenBank/DDBJ databases">
        <authorList>
            <person name="Nowell W R."/>
        </authorList>
    </citation>
    <scope>NUCLEOTIDE SEQUENCE</scope>
</reference>
<dbReference type="Proteomes" id="UP000663870">
    <property type="component" value="Unassembled WGS sequence"/>
</dbReference>
<sequence length="657" mass="77125">MQLEDLSNDLFLDIFDYLHALDLFMAFSSLNKRISLILSSTQLHVIISKLHCRYQLKILSSHLTNHARKVISLSLEDKLRDRSSIIPFLFKQHTFINLRSCEFFSICSSSKLDHAIEQLTTLTKLQSFRIQQSHSKPLSDQFKRKLTETILKHKLSNLHSIKLIIRYDYPYLAANITINWTLTLLSIMFYGSSNLCSIYSILSILRTYRVLRKLYVTIIDSNESNTHHANAPILRSIDEDNIPMASYLKLFNLHISTKCDFDSLNRILRYMPNLHQFIISIENSRFISSSWNHLLNGHNWQQLLTNYLPHLDVFDLFITVFIHRNSPVLDMKAVVHSFEYFSAKYDDWSIKINQSRFTQQVELHALRCSKALRYQYVNLRRTVLDTINMYSTAITNAQMQAFYYGTVRLQIDIPLNSTFSNNLLMFSPYQNINDLVIRIEPLRTSLWNTMTQLIGIYDTHIERMKQKEYFDQLARLVDLNYITTLEFDPMIDLSQLYFIEQALLTSPNMIYLTIPTRLFLSRLIFDSPSLIDCFRRLQSLNVTSEHVNFTVKDVLKLIEKCPLLIHIELRSFSFNICLSIVDILLGGLSNLIHMKIHFNTHILCNNPCSIDYIVGRRHRIFPYHICKKNEIYVKVHRQYFECYLSGCAICAKETCYV</sequence>
<dbReference type="PROSITE" id="PS50181">
    <property type="entry name" value="FBOX"/>
    <property type="match status" value="1"/>
</dbReference>
<organism evidence="2 4">
    <name type="scientific">Rotaria sordida</name>
    <dbReference type="NCBI Taxonomy" id="392033"/>
    <lineage>
        <taxon>Eukaryota</taxon>
        <taxon>Metazoa</taxon>
        <taxon>Spiralia</taxon>
        <taxon>Gnathifera</taxon>
        <taxon>Rotifera</taxon>
        <taxon>Eurotatoria</taxon>
        <taxon>Bdelloidea</taxon>
        <taxon>Philodinida</taxon>
        <taxon>Philodinidae</taxon>
        <taxon>Rotaria</taxon>
    </lineage>
</organism>
<evidence type="ECO:0000313" key="4">
    <source>
        <dbReference type="Proteomes" id="UP000663854"/>
    </source>
</evidence>
<protein>
    <recommendedName>
        <fullName evidence="1">F-box domain-containing protein</fullName>
    </recommendedName>
</protein>
<gene>
    <name evidence="3" type="ORF">JXQ802_LOCUS47417</name>
    <name evidence="2" type="ORF">PYM288_LOCUS31512</name>
</gene>
<proteinExistence type="predicted"/>
<dbReference type="Proteomes" id="UP000663854">
    <property type="component" value="Unassembled WGS sequence"/>
</dbReference>
<evidence type="ECO:0000313" key="5">
    <source>
        <dbReference type="Proteomes" id="UP000663870"/>
    </source>
</evidence>
<dbReference type="EMBL" id="CAJNOH010003352">
    <property type="protein sequence ID" value="CAF1333128.1"/>
    <property type="molecule type" value="Genomic_DNA"/>
</dbReference>
<dbReference type="EMBL" id="CAJNOL010004680">
    <property type="protein sequence ID" value="CAF1592810.1"/>
    <property type="molecule type" value="Genomic_DNA"/>
</dbReference>
<accession>A0A815G2G6</accession>
<evidence type="ECO:0000313" key="3">
    <source>
        <dbReference type="EMBL" id="CAF1592810.1"/>
    </source>
</evidence>
<name>A0A815G2G6_9BILA</name>
<evidence type="ECO:0000259" key="1">
    <source>
        <dbReference type="PROSITE" id="PS50181"/>
    </source>
</evidence>